<dbReference type="KEGG" id="cdrk:B9W14_09220"/>
<keyword evidence="6 8" id="KW-1133">Transmembrane helix</keyword>
<evidence type="ECO:0000313" key="11">
    <source>
        <dbReference type="Proteomes" id="UP000244910"/>
    </source>
</evidence>
<keyword evidence="3 8" id="KW-0813">Transport</keyword>
<keyword evidence="4" id="KW-1003">Cell membrane</keyword>
<feature type="transmembrane region" description="Helical" evidence="8">
    <location>
        <begin position="128"/>
        <end position="149"/>
    </location>
</feature>
<feature type="transmembrane region" description="Helical" evidence="8">
    <location>
        <begin position="180"/>
        <end position="207"/>
    </location>
</feature>
<protein>
    <submittedName>
        <fullName evidence="10">Peptide ABC transporter permease</fullName>
    </submittedName>
</protein>
<dbReference type="PANTHER" id="PTHR43848:SF2">
    <property type="entry name" value="PUTRESCINE TRANSPORT SYSTEM PERMEASE PROTEIN POTI"/>
    <property type="match status" value="1"/>
</dbReference>
<evidence type="ECO:0000313" key="10">
    <source>
        <dbReference type="EMBL" id="AWI04664.1"/>
    </source>
</evidence>
<evidence type="ECO:0000256" key="6">
    <source>
        <dbReference type="ARBA" id="ARBA00022989"/>
    </source>
</evidence>
<dbReference type="Gene3D" id="1.10.3720.10">
    <property type="entry name" value="MetI-like"/>
    <property type="match status" value="1"/>
</dbReference>
<dbReference type="RefSeq" id="WP_032075462.1">
    <property type="nucleotide sequence ID" value="NZ_CP020953.1"/>
</dbReference>
<dbReference type="Proteomes" id="UP000244910">
    <property type="component" value="Chromosome"/>
</dbReference>
<evidence type="ECO:0000256" key="8">
    <source>
        <dbReference type="RuleBase" id="RU363032"/>
    </source>
</evidence>
<keyword evidence="5 8" id="KW-0812">Transmembrane</keyword>
<feature type="transmembrane region" description="Helical" evidence="8">
    <location>
        <begin position="64"/>
        <end position="86"/>
    </location>
</feature>
<reference evidence="11" key="1">
    <citation type="submission" date="2017-04" db="EMBL/GenBank/DDBJ databases">
        <authorList>
            <person name="Song Y."/>
            <person name="Cho B.-K."/>
        </authorList>
    </citation>
    <scope>NUCLEOTIDE SEQUENCE [LARGE SCALE GENOMIC DNA]</scope>
    <source>
        <strain evidence="11">SL1</strain>
    </source>
</reference>
<dbReference type="SUPFAM" id="SSF161098">
    <property type="entry name" value="MetI-like"/>
    <property type="match status" value="1"/>
</dbReference>
<evidence type="ECO:0000256" key="3">
    <source>
        <dbReference type="ARBA" id="ARBA00022448"/>
    </source>
</evidence>
<dbReference type="InterPro" id="IPR000515">
    <property type="entry name" value="MetI-like"/>
</dbReference>
<name>A0A2U8DR34_9CLOT</name>
<gene>
    <name evidence="10" type="ORF">B9W14_09220</name>
</gene>
<keyword evidence="11" id="KW-1185">Reference proteome</keyword>
<comment type="similarity">
    <text evidence="2">Belongs to the binding-protein-dependent transport system permease family. CysTW subfamily.</text>
</comment>
<organism evidence="10 11">
    <name type="scientific">Clostridium drakei</name>
    <dbReference type="NCBI Taxonomy" id="332101"/>
    <lineage>
        <taxon>Bacteria</taxon>
        <taxon>Bacillati</taxon>
        <taxon>Bacillota</taxon>
        <taxon>Clostridia</taxon>
        <taxon>Eubacteriales</taxon>
        <taxon>Clostridiaceae</taxon>
        <taxon>Clostridium</taxon>
    </lineage>
</organism>
<evidence type="ECO:0000259" key="9">
    <source>
        <dbReference type="PROSITE" id="PS50928"/>
    </source>
</evidence>
<feature type="domain" description="ABC transmembrane type-1" evidence="9">
    <location>
        <begin position="60"/>
        <end position="248"/>
    </location>
</feature>
<feature type="transmembrane region" description="Helical" evidence="8">
    <location>
        <begin position="98"/>
        <end position="122"/>
    </location>
</feature>
<proteinExistence type="inferred from homology"/>
<feature type="transmembrane region" description="Helical" evidence="8">
    <location>
        <begin position="230"/>
        <end position="252"/>
    </location>
</feature>
<dbReference type="CDD" id="cd06261">
    <property type="entry name" value="TM_PBP2"/>
    <property type="match status" value="1"/>
</dbReference>
<keyword evidence="7 8" id="KW-0472">Membrane</keyword>
<sequence>MKNKIFGWTYAMLVFIFLYTPIIVLALMSFNKSRYNTLPFNFSMKWYLELFNDTKLINAAANSVYIAFITAIICVVLGTALMLGIPEGRKKVSNMVNSIVLMPLTIPWIIMGLSLLLFLMKLGLNKNLFILIIGHVIISLPYAALVIGARISDMDKSIEEASYSLGANEWTTFRRITLPAILPAVIAGGFLSFMISFDNFVISYFLIPTGNSTLPIEIYSSIKFGFTPEINVVATIILVVSLAIIILIALLMQSSLKNIFRRKA</sequence>
<dbReference type="GO" id="GO:0055085">
    <property type="term" value="P:transmembrane transport"/>
    <property type="evidence" value="ECO:0007669"/>
    <property type="project" value="InterPro"/>
</dbReference>
<dbReference type="PANTHER" id="PTHR43848">
    <property type="entry name" value="PUTRESCINE TRANSPORT SYSTEM PERMEASE PROTEIN POTI"/>
    <property type="match status" value="1"/>
</dbReference>
<evidence type="ECO:0000256" key="4">
    <source>
        <dbReference type="ARBA" id="ARBA00022475"/>
    </source>
</evidence>
<dbReference type="GO" id="GO:0005886">
    <property type="term" value="C:plasma membrane"/>
    <property type="evidence" value="ECO:0007669"/>
    <property type="project" value="UniProtKB-SubCell"/>
</dbReference>
<dbReference type="Pfam" id="PF00528">
    <property type="entry name" value="BPD_transp_1"/>
    <property type="match status" value="1"/>
</dbReference>
<evidence type="ECO:0000256" key="1">
    <source>
        <dbReference type="ARBA" id="ARBA00004651"/>
    </source>
</evidence>
<evidence type="ECO:0000256" key="2">
    <source>
        <dbReference type="ARBA" id="ARBA00007069"/>
    </source>
</evidence>
<feature type="transmembrane region" description="Helical" evidence="8">
    <location>
        <begin position="7"/>
        <end position="30"/>
    </location>
</feature>
<evidence type="ECO:0000256" key="5">
    <source>
        <dbReference type="ARBA" id="ARBA00022692"/>
    </source>
</evidence>
<dbReference type="InterPro" id="IPR035906">
    <property type="entry name" value="MetI-like_sf"/>
</dbReference>
<dbReference type="InterPro" id="IPR051789">
    <property type="entry name" value="Bact_Polyamine_Transport"/>
</dbReference>
<evidence type="ECO:0000256" key="7">
    <source>
        <dbReference type="ARBA" id="ARBA00023136"/>
    </source>
</evidence>
<dbReference type="OrthoDB" id="9782004at2"/>
<dbReference type="PROSITE" id="PS50928">
    <property type="entry name" value="ABC_TM1"/>
    <property type="match status" value="1"/>
</dbReference>
<accession>A0A2U8DR34</accession>
<dbReference type="AlphaFoldDB" id="A0A2U8DR34"/>
<comment type="subcellular location">
    <subcellularLocation>
        <location evidence="1 8">Cell membrane</location>
        <topology evidence="1 8">Multi-pass membrane protein</topology>
    </subcellularLocation>
</comment>
<dbReference type="EMBL" id="CP020953">
    <property type="protein sequence ID" value="AWI04664.1"/>
    <property type="molecule type" value="Genomic_DNA"/>
</dbReference>